<feature type="transmembrane region" description="Helical" evidence="1">
    <location>
        <begin position="13"/>
        <end position="34"/>
    </location>
</feature>
<evidence type="ECO:0000313" key="2">
    <source>
        <dbReference type="EMBL" id="MDH5833389.1"/>
    </source>
</evidence>
<keyword evidence="1" id="KW-1133">Transmembrane helix</keyword>
<keyword evidence="1" id="KW-0812">Transmembrane</keyword>
<protein>
    <submittedName>
        <fullName evidence="2">Uncharacterized protein</fullName>
    </submittedName>
</protein>
<dbReference type="RefSeq" id="WP_280577641.1">
    <property type="nucleotide sequence ID" value="NZ_JARXRO010000014.1"/>
</dbReference>
<accession>A0ABT6JRS7</accession>
<keyword evidence="3" id="KW-1185">Reference proteome</keyword>
<dbReference type="Proteomes" id="UP001156873">
    <property type="component" value="Unassembled WGS sequence"/>
</dbReference>
<feature type="transmembrane region" description="Helical" evidence="1">
    <location>
        <begin position="156"/>
        <end position="176"/>
    </location>
</feature>
<proteinExistence type="predicted"/>
<keyword evidence="1" id="KW-0472">Membrane</keyword>
<reference evidence="2 3" key="1">
    <citation type="submission" date="2023-04" db="EMBL/GenBank/DDBJ databases">
        <title>Luteimonas sp. M1R5S59.</title>
        <authorList>
            <person name="Sun J.-Q."/>
        </authorList>
    </citation>
    <scope>NUCLEOTIDE SEQUENCE [LARGE SCALE GENOMIC DNA]</scope>
    <source>
        <strain evidence="2 3">M1R5S59</strain>
    </source>
</reference>
<dbReference type="EMBL" id="JARXRO010000014">
    <property type="protein sequence ID" value="MDH5833389.1"/>
    <property type="molecule type" value="Genomic_DNA"/>
</dbReference>
<organism evidence="2 3">
    <name type="scientific">Luteimonas kalidii</name>
    <dbReference type="NCBI Taxonomy" id="3042025"/>
    <lineage>
        <taxon>Bacteria</taxon>
        <taxon>Pseudomonadati</taxon>
        <taxon>Pseudomonadota</taxon>
        <taxon>Gammaproteobacteria</taxon>
        <taxon>Lysobacterales</taxon>
        <taxon>Lysobacteraceae</taxon>
        <taxon>Luteimonas</taxon>
    </lineage>
</organism>
<evidence type="ECO:0000313" key="3">
    <source>
        <dbReference type="Proteomes" id="UP001156873"/>
    </source>
</evidence>
<sequence length="194" mass="21672">MIENLLEMADGRLLIPLVVAAVGVAMAKGAFSLFRSRSQDRRDFLDLFRDHEAQSDLWMTVAVRHVFGAYLPASLIRQLMSSPQPGRALLEVGGAWDFIDMDDETGELTWRRKLFHTPKRRRVVVWTLHVAYFVLAATSLWLAYLCLTGQLDGRALWIAWVYAILCGAGAFAALAYGDSLNDASKAAERWLGLA</sequence>
<evidence type="ECO:0000256" key="1">
    <source>
        <dbReference type="SAM" id="Phobius"/>
    </source>
</evidence>
<comment type="caution">
    <text evidence="2">The sequence shown here is derived from an EMBL/GenBank/DDBJ whole genome shotgun (WGS) entry which is preliminary data.</text>
</comment>
<feature type="transmembrane region" description="Helical" evidence="1">
    <location>
        <begin position="123"/>
        <end position="144"/>
    </location>
</feature>
<gene>
    <name evidence="2" type="ORF">QFW81_05545</name>
</gene>
<name>A0ABT6JRS7_9GAMM</name>